<gene>
    <name evidence="2" type="ORF">L248_2786</name>
</gene>
<evidence type="ECO:0000256" key="1">
    <source>
        <dbReference type="SAM" id="Phobius"/>
    </source>
</evidence>
<sequence length="208" mass="21990">MGRDWFHWWGLAGVAVVLAAGAIFSQGGWWLGAVIVAIVAIIAAVYHLFALDTQHQQLAGELAAGQSPLTVAAVRCLSALLALVVAGAVALGYLALLHRFEPAVVSARAVAVIGGAAIVIFWWLLFWLMPFLFSGSPNGPVGGMLLLFGGAYALVQFVIPPQVITAFTAPARRVMMLVTVSAASAGLMLLSFLASILVLRHRIRTNDF</sequence>
<organism evidence="2 3">
    <name type="scientific">Schleiferilactobacillus shenzhenensis LY-73</name>
    <dbReference type="NCBI Taxonomy" id="1231336"/>
    <lineage>
        <taxon>Bacteria</taxon>
        <taxon>Bacillati</taxon>
        <taxon>Bacillota</taxon>
        <taxon>Bacilli</taxon>
        <taxon>Lactobacillales</taxon>
        <taxon>Lactobacillaceae</taxon>
        <taxon>Schleiferilactobacillus</taxon>
    </lineage>
</organism>
<evidence type="ECO:0000313" key="2">
    <source>
        <dbReference type="EMBL" id="ERL65387.1"/>
    </source>
</evidence>
<feature type="transmembrane region" description="Helical" evidence="1">
    <location>
        <begin position="69"/>
        <end position="97"/>
    </location>
</feature>
<feature type="transmembrane region" description="Helical" evidence="1">
    <location>
        <begin position="174"/>
        <end position="199"/>
    </location>
</feature>
<reference evidence="3" key="1">
    <citation type="journal article" date="2013" name="Genome Announc.">
        <title>Whole-Genome Sequencing of Lactobacillus shenzhenensis Strain LY-73T.</title>
        <authorList>
            <person name="Lin Z."/>
            <person name="Liu Z."/>
            <person name="Yang R."/>
            <person name="Zou Y."/>
            <person name="Wan D."/>
            <person name="Chen J."/>
            <person name="Guo M."/>
            <person name="Zhao J."/>
            <person name="Fang C."/>
            <person name="Yang R."/>
            <person name="Liu F."/>
        </authorList>
    </citation>
    <scope>NUCLEOTIDE SEQUENCE [LARGE SCALE GENOMIC DNA]</scope>
    <source>
        <strain evidence="3">LY-73</strain>
    </source>
</reference>
<proteinExistence type="predicted"/>
<keyword evidence="1" id="KW-0812">Transmembrane</keyword>
<feature type="transmembrane region" description="Helical" evidence="1">
    <location>
        <begin position="6"/>
        <end position="24"/>
    </location>
</feature>
<dbReference type="STRING" id="1231336.L248_2786"/>
<feature type="transmembrane region" description="Helical" evidence="1">
    <location>
        <begin position="145"/>
        <end position="167"/>
    </location>
</feature>
<name>U4TVH2_9LACO</name>
<keyword evidence="1" id="KW-0472">Membrane</keyword>
<dbReference type="HOGENOM" id="CLU_1319605_0_0_9"/>
<keyword evidence="1" id="KW-1133">Transmembrane helix</keyword>
<dbReference type="AlphaFoldDB" id="U4TVH2"/>
<dbReference type="Proteomes" id="UP000030647">
    <property type="component" value="Unassembled WGS sequence"/>
</dbReference>
<evidence type="ECO:0000313" key="3">
    <source>
        <dbReference type="Proteomes" id="UP000030647"/>
    </source>
</evidence>
<protein>
    <submittedName>
        <fullName evidence="2">Uncharacterized protein</fullName>
    </submittedName>
</protein>
<keyword evidence="3" id="KW-1185">Reference proteome</keyword>
<accession>U4TVH2</accession>
<feature type="transmembrane region" description="Helical" evidence="1">
    <location>
        <begin position="109"/>
        <end position="133"/>
    </location>
</feature>
<dbReference type="EMBL" id="KI271587">
    <property type="protein sequence ID" value="ERL65387.1"/>
    <property type="molecule type" value="Genomic_DNA"/>
</dbReference>
<feature type="transmembrane region" description="Helical" evidence="1">
    <location>
        <begin position="29"/>
        <end position="49"/>
    </location>
</feature>